<feature type="region of interest" description="Disordered" evidence="12">
    <location>
        <begin position="96"/>
        <end position="150"/>
    </location>
</feature>
<evidence type="ECO:0000256" key="11">
    <source>
        <dbReference type="RuleBase" id="RU004334"/>
    </source>
</evidence>
<dbReference type="CDD" id="cd06931">
    <property type="entry name" value="NR_LBD_HNF4_like"/>
    <property type="match status" value="1"/>
</dbReference>
<feature type="domain" description="NR LBD" evidence="14">
    <location>
        <begin position="248"/>
        <end position="480"/>
    </location>
</feature>
<dbReference type="Gene3D" id="1.10.565.10">
    <property type="entry name" value="Retinoid X Receptor"/>
    <property type="match status" value="1"/>
</dbReference>
<evidence type="ECO:0000256" key="1">
    <source>
        <dbReference type="ARBA" id="ARBA00004123"/>
    </source>
</evidence>
<dbReference type="InterPro" id="IPR001628">
    <property type="entry name" value="Znf_hrmn_rcpt"/>
</dbReference>
<dbReference type="Pfam" id="PF00104">
    <property type="entry name" value="Hormone_recep"/>
    <property type="match status" value="1"/>
</dbReference>
<dbReference type="InterPro" id="IPR000003">
    <property type="entry name" value="Retinoid-X_rcpt/HNF4"/>
</dbReference>
<dbReference type="SUPFAM" id="SSF57716">
    <property type="entry name" value="Glucocorticoid receptor-like (DNA-binding domain)"/>
    <property type="match status" value="1"/>
</dbReference>
<evidence type="ECO:0000259" key="14">
    <source>
        <dbReference type="PROSITE" id="PS51843"/>
    </source>
</evidence>
<dbReference type="PROSITE" id="PS51843">
    <property type="entry name" value="NR_LBD"/>
    <property type="match status" value="1"/>
</dbReference>
<keyword evidence="5 11" id="KW-0862">Zinc</keyword>
<evidence type="ECO:0000256" key="5">
    <source>
        <dbReference type="ARBA" id="ARBA00022833"/>
    </source>
</evidence>
<dbReference type="PROSITE" id="PS51030">
    <property type="entry name" value="NUCLEAR_REC_DBD_2"/>
    <property type="match status" value="1"/>
</dbReference>
<evidence type="ECO:0000256" key="2">
    <source>
        <dbReference type="ARBA" id="ARBA00006421"/>
    </source>
</evidence>
<keyword evidence="8 11" id="KW-0804">Transcription</keyword>
<dbReference type="Pfam" id="PF00105">
    <property type="entry name" value="zf-C4"/>
    <property type="match status" value="1"/>
</dbReference>
<dbReference type="InterPro" id="IPR001723">
    <property type="entry name" value="Nuclear_hrmn_rcpt"/>
</dbReference>
<evidence type="ECO:0000256" key="10">
    <source>
        <dbReference type="ARBA" id="ARBA00023242"/>
    </source>
</evidence>
<evidence type="ECO:0000259" key="13">
    <source>
        <dbReference type="PROSITE" id="PS51030"/>
    </source>
</evidence>
<evidence type="ECO:0000313" key="16">
    <source>
        <dbReference type="RefSeq" id="XP_012939974.1"/>
    </source>
</evidence>
<keyword evidence="9 11" id="KW-0675">Receptor</keyword>
<dbReference type="InterPro" id="IPR050274">
    <property type="entry name" value="Nuclear_hormone_rcpt_NR2"/>
</dbReference>
<evidence type="ECO:0000256" key="7">
    <source>
        <dbReference type="ARBA" id="ARBA00023125"/>
    </source>
</evidence>
<evidence type="ECO:0000256" key="8">
    <source>
        <dbReference type="ARBA" id="ARBA00023163"/>
    </source>
</evidence>
<evidence type="ECO:0000256" key="12">
    <source>
        <dbReference type="SAM" id="MobiDB-lite"/>
    </source>
</evidence>
<dbReference type="SMART" id="SM00430">
    <property type="entry name" value="HOLI"/>
    <property type="match status" value="1"/>
</dbReference>
<evidence type="ECO:0000313" key="15">
    <source>
        <dbReference type="Proteomes" id="UP000694888"/>
    </source>
</evidence>
<gene>
    <name evidence="16" type="primary">LOC101851508</name>
</gene>
<keyword evidence="7 11" id="KW-0238">DNA-binding</keyword>
<dbReference type="InterPro" id="IPR049636">
    <property type="entry name" value="HNF4-like_DBD"/>
</dbReference>
<dbReference type="RefSeq" id="XP_012939974.1">
    <property type="nucleotide sequence ID" value="XM_013084520.2"/>
</dbReference>
<dbReference type="Proteomes" id="UP000694888">
    <property type="component" value="Unplaced"/>
</dbReference>
<organism evidence="15 16">
    <name type="scientific">Aplysia californica</name>
    <name type="common">California sea hare</name>
    <dbReference type="NCBI Taxonomy" id="6500"/>
    <lineage>
        <taxon>Eukaryota</taxon>
        <taxon>Metazoa</taxon>
        <taxon>Spiralia</taxon>
        <taxon>Lophotrochozoa</taxon>
        <taxon>Mollusca</taxon>
        <taxon>Gastropoda</taxon>
        <taxon>Heterobranchia</taxon>
        <taxon>Euthyneura</taxon>
        <taxon>Tectipleura</taxon>
        <taxon>Aplysiida</taxon>
        <taxon>Aplysioidea</taxon>
        <taxon>Aplysiidae</taxon>
        <taxon>Aplysia</taxon>
    </lineage>
</organism>
<dbReference type="CDD" id="cd06960">
    <property type="entry name" value="NR_DBD_HNF4A"/>
    <property type="match status" value="1"/>
</dbReference>
<reference evidence="16" key="1">
    <citation type="submission" date="2025-08" db="UniProtKB">
        <authorList>
            <consortium name="RefSeq"/>
        </authorList>
    </citation>
    <scope>IDENTIFICATION</scope>
</reference>
<dbReference type="PRINTS" id="PR00398">
    <property type="entry name" value="STRDHORMONER"/>
</dbReference>
<keyword evidence="4 11" id="KW-0863">Zinc-finger</keyword>
<dbReference type="InterPro" id="IPR013088">
    <property type="entry name" value="Znf_NHR/GATA"/>
</dbReference>
<evidence type="ECO:0000256" key="3">
    <source>
        <dbReference type="ARBA" id="ARBA00022723"/>
    </source>
</evidence>
<keyword evidence="15" id="KW-1185">Reference proteome</keyword>
<comment type="similarity">
    <text evidence="2">Belongs to the nuclear hormone receptor family. NR2 subfamily.</text>
</comment>
<dbReference type="PRINTS" id="PR00047">
    <property type="entry name" value="STROIDFINGER"/>
</dbReference>
<feature type="domain" description="Nuclear receptor" evidence="13">
    <location>
        <begin position="155"/>
        <end position="230"/>
    </location>
</feature>
<proteinExistence type="inferred from homology"/>
<evidence type="ECO:0000256" key="6">
    <source>
        <dbReference type="ARBA" id="ARBA00023015"/>
    </source>
</evidence>
<dbReference type="PROSITE" id="PS00031">
    <property type="entry name" value="NUCLEAR_REC_DBD_1"/>
    <property type="match status" value="1"/>
</dbReference>
<protein>
    <submittedName>
        <fullName evidence="16">Hepatocyte nuclear factor 4-gamma</fullName>
    </submittedName>
</protein>
<dbReference type="InterPro" id="IPR035500">
    <property type="entry name" value="NHR-like_dom_sf"/>
</dbReference>
<dbReference type="InterPro" id="IPR049635">
    <property type="entry name" value="HNF4_LBD"/>
</dbReference>
<evidence type="ECO:0000256" key="9">
    <source>
        <dbReference type="ARBA" id="ARBA00023170"/>
    </source>
</evidence>
<dbReference type="PRINTS" id="PR00545">
    <property type="entry name" value="RETINOIDXR"/>
</dbReference>
<dbReference type="Gene3D" id="3.30.50.10">
    <property type="entry name" value="Erythroid Transcription Factor GATA-1, subunit A"/>
    <property type="match status" value="1"/>
</dbReference>
<evidence type="ECO:0000256" key="4">
    <source>
        <dbReference type="ARBA" id="ARBA00022771"/>
    </source>
</evidence>
<dbReference type="SUPFAM" id="SSF48508">
    <property type="entry name" value="Nuclear receptor ligand-binding domain"/>
    <property type="match status" value="1"/>
</dbReference>
<dbReference type="GeneID" id="101851508"/>
<dbReference type="SMART" id="SM00399">
    <property type="entry name" value="ZnF_C4"/>
    <property type="match status" value="1"/>
</dbReference>
<dbReference type="PANTHER" id="PTHR24083">
    <property type="entry name" value="NUCLEAR HORMONE RECEPTOR"/>
    <property type="match status" value="1"/>
</dbReference>
<keyword evidence="10 11" id="KW-0539">Nucleus</keyword>
<accession>A0ABM1A3B3</accession>
<name>A0ABM1A3B3_APLCA</name>
<comment type="subcellular location">
    <subcellularLocation>
        <location evidence="1 11">Nucleus</location>
    </subcellularLocation>
</comment>
<keyword evidence="3 11" id="KW-0479">Metal-binding</keyword>
<keyword evidence="6 11" id="KW-0805">Transcription regulation</keyword>
<feature type="compositionally biased region" description="Low complexity" evidence="12">
    <location>
        <begin position="130"/>
        <end position="150"/>
    </location>
</feature>
<feature type="compositionally biased region" description="Polar residues" evidence="12">
    <location>
        <begin position="117"/>
        <end position="129"/>
    </location>
</feature>
<dbReference type="InterPro" id="IPR000536">
    <property type="entry name" value="Nucl_hrmn_rcpt_lig-bd"/>
</dbReference>
<sequence>MPLFDSIVLTDFTDMHDLDIANGLTSLSAGDSISVLHGTVFGSPRKLDRDSHEFEVEAEAEDSMDHLGLDLSLGFSERMNVGITADTRVFSLDSDYDSDSGGHRRRPQRQSKHSDADVQNFSISGNTASGQTQGQQHGRGQTSAASQTNTSSNGVQECAICRDKSTGKHYGAFSCDGCKGFFRRSVRRNHQYACRFNRNCVVDKDKRNQCRYCRLRKCFRAGMKKEAVQNERDRISVRRTSYEDVSQSNALSVSTLLHAETVSRHQIDLQNVSQVPVLEMQSKRAASLEDVAESMKQQLLVLVEWAKLIPCFCELPLDDQVALLRAHAGEHLLLGVAKRSIPLTDLLLLSNDSIITRHNTDSDVAHIASRILDEIVTPMKEVQIDESEFACLKALVFFDPIAQGLSNVQKVKQFRFQVQVNLEDYINDRQYDSRGRFGEILLLLPSLQSICWRMIEQIQFAKLFGMARIDNLLTEMLLGGSNTADATDIVASPVLAKSVLNSPVGGMVASPPMDDVMSGLAASGETLNLMTVSSNANDYSPDGMGHNASLEASHIMLSLAEQSTTGQRQQSQGSAAQLISSTAAVAAAARAGQEGGEMMGHHMIAISSPPDHKQHIPLVERGAGSITPLQNMRGGGGEEQTKILAAPNGQIFKQEVI</sequence>